<proteinExistence type="predicted"/>
<dbReference type="InterPro" id="IPR041227">
    <property type="entry name" value="FluMu_N"/>
</dbReference>
<dbReference type="Gene3D" id="3.40.5.80">
    <property type="match status" value="1"/>
</dbReference>
<evidence type="ECO:0000259" key="2">
    <source>
        <dbReference type="Pfam" id="PF17891"/>
    </source>
</evidence>
<dbReference type="Proteomes" id="UP000175691">
    <property type="component" value="Unassembled WGS sequence"/>
</dbReference>
<evidence type="ECO:0000313" key="3">
    <source>
        <dbReference type="EMBL" id="OFC71812.1"/>
    </source>
</evidence>
<dbReference type="STRING" id="1656094.BFC18_06565"/>
<dbReference type="Pfam" id="PF17891">
    <property type="entry name" value="FluMu_N"/>
    <property type="match status" value="1"/>
</dbReference>
<dbReference type="EMBL" id="MDHN01000010">
    <property type="protein sequence ID" value="OFC71812.1"/>
    <property type="molecule type" value="Genomic_DNA"/>
</dbReference>
<reference evidence="3 4" key="1">
    <citation type="submission" date="2016-08" db="EMBL/GenBank/DDBJ databases">
        <authorList>
            <person name="Seilhamer J.J."/>
        </authorList>
    </citation>
    <scope>NUCLEOTIDE SEQUENCE [LARGE SCALE GENOMIC DNA]</scope>
    <source>
        <strain evidence="3 4">KCTC 42603</strain>
    </source>
</reference>
<keyword evidence="4" id="KW-1185">Reference proteome</keyword>
<sequence>MTQLTTAVVLLVTASLASFRRAGLGFTNKGTALHIDSLTDEQRAAIDAEPKLSVKEVSADAIPEGVDRTPFDTFLAAQSQTEEKEKTPPVTKTKSANTTAKA</sequence>
<dbReference type="AlphaFoldDB" id="A0A1E7ZED3"/>
<gene>
    <name evidence="3" type="ORF">BFC18_06565</name>
</gene>
<name>A0A1E7ZED3_9ALTE</name>
<dbReference type="SUPFAM" id="SSF160059">
    <property type="entry name" value="PriA/YqbF domain"/>
    <property type="match status" value="1"/>
</dbReference>
<feature type="region of interest" description="Disordered" evidence="1">
    <location>
        <begin position="77"/>
        <end position="102"/>
    </location>
</feature>
<accession>A0A1E7ZED3</accession>
<protein>
    <recommendedName>
        <fullName evidence="2">Mu-like prophage FluMu N-terminal domain-containing protein</fullName>
    </recommendedName>
</protein>
<feature type="compositionally biased region" description="Low complexity" evidence="1">
    <location>
        <begin position="88"/>
        <end position="102"/>
    </location>
</feature>
<dbReference type="RefSeq" id="WP_070124152.1">
    <property type="nucleotide sequence ID" value="NZ_MDHN01000010.1"/>
</dbReference>
<evidence type="ECO:0000313" key="4">
    <source>
        <dbReference type="Proteomes" id="UP000175691"/>
    </source>
</evidence>
<evidence type="ECO:0000256" key="1">
    <source>
        <dbReference type="SAM" id="MobiDB-lite"/>
    </source>
</evidence>
<organism evidence="3 4">
    <name type="scientific">Alteromonas confluentis</name>
    <dbReference type="NCBI Taxonomy" id="1656094"/>
    <lineage>
        <taxon>Bacteria</taxon>
        <taxon>Pseudomonadati</taxon>
        <taxon>Pseudomonadota</taxon>
        <taxon>Gammaproteobacteria</taxon>
        <taxon>Alteromonadales</taxon>
        <taxon>Alteromonadaceae</taxon>
        <taxon>Alteromonas/Salinimonas group</taxon>
        <taxon>Alteromonas</taxon>
    </lineage>
</organism>
<feature type="domain" description="Mu-like prophage FluMu N-terminal" evidence="2">
    <location>
        <begin position="15"/>
        <end position="59"/>
    </location>
</feature>
<comment type="caution">
    <text evidence="3">The sequence shown here is derived from an EMBL/GenBank/DDBJ whole genome shotgun (WGS) entry which is preliminary data.</text>
</comment>